<dbReference type="AlphaFoldDB" id="A0A450YIR0"/>
<dbReference type="PANTHER" id="PTHR34613:SF1">
    <property type="entry name" value="SLL6017 PROTEIN"/>
    <property type="match status" value="1"/>
</dbReference>
<accession>A0A450YIR0</accession>
<protein>
    <submittedName>
        <fullName evidence="1">Predicted transposase YdaD</fullName>
    </submittedName>
</protein>
<dbReference type="PANTHER" id="PTHR34613">
    <property type="entry name" value="SLL0800 PROTEIN"/>
    <property type="match status" value="1"/>
</dbReference>
<evidence type="ECO:0000313" key="2">
    <source>
        <dbReference type="EMBL" id="VFK59253.1"/>
    </source>
</evidence>
<dbReference type="EMBL" id="CAADFW010000031">
    <property type="protein sequence ID" value="VFK59253.1"/>
    <property type="molecule type" value="Genomic_DNA"/>
</dbReference>
<gene>
    <name evidence="1" type="ORF">BECKTC1821E_GA0114239_101151</name>
    <name evidence="2" type="ORF">BECKTC1821F_GA0114240_10311</name>
</gene>
<reference evidence="1" key="1">
    <citation type="submission" date="2019-02" db="EMBL/GenBank/DDBJ databases">
        <authorList>
            <person name="Gruber-Vodicka R. H."/>
            <person name="Seah K. B. B."/>
        </authorList>
    </citation>
    <scope>NUCLEOTIDE SEQUENCE</scope>
    <source>
        <strain evidence="1">BECK_BZ125</strain>
        <strain evidence="2">BECK_BZ126</strain>
    </source>
</reference>
<sequence>MAHKDIIGKEIIRRLALDLATCLLELPIDPDFLEVLPTEHLRIEERRADLVVELRERNGKPFLLHVEIQNNNDPAMPLRMIRYMTDILLARPGLPLRQYLIYMGSAPLTMPNGIHGSDVRYRYGVVDMREIDCQRLLKQDTPEALVLAILCDFADRDPQMVVNHIYGRLQALLGDDPKRFREYVHMLHVLSVNRNLRKHIEEANKMLTQVDLERMPFYESIMEQGMERGMEKGMEKGMEMGLEKGVEVGREKGEAALLMRLLGYKFGALPPILARRVENACSEELALWERRILNAKTLDEVFAGSLVPTRRRGNA</sequence>
<proteinExistence type="predicted"/>
<evidence type="ECO:0000313" key="1">
    <source>
        <dbReference type="EMBL" id="VFK41424.1"/>
    </source>
</evidence>
<dbReference type="EMBL" id="CAADFT010000011">
    <property type="protein sequence ID" value="VFK41424.1"/>
    <property type="molecule type" value="Genomic_DNA"/>
</dbReference>
<organism evidence="1">
    <name type="scientific">Candidatus Kentrum sp. TC</name>
    <dbReference type="NCBI Taxonomy" id="2126339"/>
    <lineage>
        <taxon>Bacteria</taxon>
        <taxon>Pseudomonadati</taxon>
        <taxon>Pseudomonadota</taxon>
        <taxon>Gammaproteobacteria</taxon>
        <taxon>Candidatus Kentrum</taxon>
    </lineage>
</organism>
<name>A0A450YIR0_9GAMM</name>